<feature type="compositionally biased region" description="Gly residues" evidence="1">
    <location>
        <begin position="254"/>
        <end position="265"/>
    </location>
</feature>
<name>A0A7H8T2C1_STRCX</name>
<keyword evidence="5" id="KW-1185">Reference proteome</keyword>
<evidence type="ECO:0008006" key="6">
    <source>
        <dbReference type="Google" id="ProtNLM"/>
    </source>
</evidence>
<dbReference type="RefSeq" id="WP_176574889.1">
    <property type="nucleotide sequence ID" value="NZ_CBDRGH010000020.1"/>
</dbReference>
<dbReference type="AlphaFoldDB" id="A0A7H8T2C1"/>
<evidence type="ECO:0000313" key="4">
    <source>
        <dbReference type="EMBL" id="QKZ17659.1"/>
    </source>
</evidence>
<evidence type="ECO:0000256" key="3">
    <source>
        <dbReference type="SAM" id="SignalP"/>
    </source>
</evidence>
<proteinExistence type="predicted"/>
<keyword evidence="2" id="KW-1133">Transmembrane helix</keyword>
<reference evidence="4 5" key="1">
    <citation type="submission" date="2020-06" db="EMBL/GenBank/DDBJ databases">
        <title>Genome mining for natural products.</title>
        <authorList>
            <person name="Zhang B."/>
            <person name="Shi J."/>
            <person name="Ge H."/>
        </authorList>
    </citation>
    <scope>NUCLEOTIDE SEQUENCE [LARGE SCALE GENOMIC DNA]</scope>
    <source>
        <strain evidence="4 5">NA02069</strain>
    </source>
</reference>
<protein>
    <recommendedName>
        <fullName evidence="6">LPXTG cell wall anchor domain-containing protein</fullName>
    </recommendedName>
</protein>
<sequence length="309" mass="30173">MSITPRTLRMPRAAAVRVGSAVAACGTAGLLVTAATVVQASAAEAPAAMSVTPETGTDTEGMSLTTSAACPAEATNLIIDVKGAGFPADGQNVVGNSPIGTYGSTPQGGIVVPLSDTMRNYASTAGFTTLQGRYDFTLTCRTAFNGTSLRDFTASVWFTSNTAYRNTDPAGGGNTPTPTDTATPTDTGTPTDTATPTDPPTETPTDTGSPTDTGLPIDTPTPTDTGAPTDTAAADGGTSGGGGSQDISTDVSGGASGGGSGSGGGSMAATGVNAGALGALSAALVLAGIVIVRRARPREDFPATDTPTA</sequence>
<dbReference type="Proteomes" id="UP000509418">
    <property type="component" value="Chromosome"/>
</dbReference>
<evidence type="ECO:0000313" key="5">
    <source>
        <dbReference type="Proteomes" id="UP000509418"/>
    </source>
</evidence>
<feature type="signal peptide" evidence="3">
    <location>
        <begin position="1"/>
        <end position="23"/>
    </location>
</feature>
<organism evidence="4 5">
    <name type="scientific">Streptomyces chartreusis</name>
    <dbReference type="NCBI Taxonomy" id="1969"/>
    <lineage>
        <taxon>Bacteria</taxon>
        <taxon>Bacillati</taxon>
        <taxon>Actinomycetota</taxon>
        <taxon>Actinomycetes</taxon>
        <taxon>Kitasatosporales</taxon>
        <taxon>Streptomycetaceae</taxon>
        <taxon>Streptomyces</taxon>
    </lineage>
</organism>
<keyword evidence="2" id="KW-0812">Transmembrane</keyword>
<dbReference type="EMBL" id="CP056041">
    <property type="protein sequence ID" value="QKZ17659.1"/>
    <property type="molecule type" value="Genomic_DNA"/>
</dbReference>
<keyword evidence="3" id="KW-0732">Signal</keyword>
<feature type="compositionally biased region" description="Low complexity" evidence="1">
    <location>
        <begin position="175"/>
        <end position="196"/>
    </location>
</feature>
<feature type="compositionally biased region" description="Low complexity" evidence="1">
    <location>
        <begin position="203"/>
        <end position="236"/>
    </location>
</feature>
<feature type="region of interest" description="Disordered" evidence="1">
    <location>
        <begin position="164"/>
        <end position="265"/>
    </location>
</feature>
<feature type="chain" id="PRO_5038371418" description="LPXTG cell wall anchor domain-containing protein" evidence="3">
    <location>
        <begin position="24"/>
        <end position="309"/>
    </location>
</feature>
<gene>
    <name evidence="4" type="ORF">HUT05_10100</name>
</gene>
<feature type="transmembrane region" description="Helical" evidence="2">
    <location>
        <begin position="274"/>
        <end position="292"/>
    </location>
</feature>
<accession>A0A7H8T2C1</accession>
<evidence type="ECO:0000256" key="2">
    <source>
        <dbReference type="SAM" id="Phobius"/>
    </source>
</evidence>
<evidence type="ECO:0000256" key="1">
    <source>
        <dbReference type="SAM" id="MobiDB-lite"/>
    </source>
</evidence>
<keyword evidence="2" id="KW-0472">Membrane</keyword>